<sequence>MTKKIIFHHPLPLNFNSSSGSGIRPVKMYNAFVSLGYEVDLVVGYSSERQAAIKRVLRNIQAGEKYLFCYSEASTMPLALTDIDHLPRSPFIDACFFKALKNNKIKCGVFYRDIYWKFDNTSPNSFTQKAKKWFAKFFYRLEVFTYKLFVDNVFVPSIKMEKYIPYIQKEKFIELNPGLVSNPFVKKIKQENMQLLYVGGTTGFYNINLLIEVVGKHFSENIFLTVCTRPDDAAALKKVIPNIPDNVNVVSRSGEELLPLYEKADCACLYMEPSTYREFAVPIKLFEYVGYGKPVIASSGTWVGHFVSEQGLGWKIDYTESALRRFLQQLLSNPSLLCAFGESVREKAHLYSWENRCIEVERALGRVK</sequence>
<comment type="caution">
    <text evidence="1">The sequence shown here is derived from an EMBL/GenBank/DDBJ whole genome shotgun (WGS) entry which is preliminary data.</text>
</comment>
<evidence type="ECO:0000313" key="2">
    <source>
        <dbReference type="Proteomes" id="UP000235387"/>
    </source>
</evidence>
<dbReference type="AlphaFoldDB" id="A0A2N7L5L0"/>
<name>A0A2N7L5L0_9GAMM</name>
<proteinExistence type="predicted"/>
<dbReference type="Proteomes" id="UP000235387">
    <property type="component" value="Unassembled WGS sequence"/>
</dbReference>
<dbReference type="SUPFAM" id="SSF53756">
    <property type="entry name" value="UDP-Glycosyltransferase/glycogen phosphorylase"/>
    <property type="match status" value="1"/>
</dbReference>
<dbReference type="GO" id="GO:0016740">
    <property type="term" value="F:transferase activity"/>
    <property type="evidence" value="ECO:0007669"/>
    <property type="project" value="UniProtKB-KW"/>
</dbReference>
<gene>
    <name evidence="1" type="ORF">BCT23_05370</name>
</gene>
<accession>A0A2N7L5L0</accession>
<dbReference type="Pfam" id="PF13692">
    <property type="entry name" value="Glyco_trans_1_4"/>
    <property type="match status" value="1"/>
</dbReference>
<keyword evidence="1" id="KW-0808">Transferase</keyword>
<dbReference type="Gene3D" id="3.40.50.2000">
    <property type="entry name" value="Glycogen Phosphorylase B"/>
    <property type="match status" value="1"/>
</dbReference>
<protein>
    <submittedName>
        <fullName evidence="1">Glycosyl transferase</fullName>
    </submittedName>
</protein>
<evidence type="ECO:0000313" key="1">
    <source>
        <dbReference type="EMBL" id="PMN88932.1"/>
    </source>
</evidence>
<reference evidence="2" key="1">
    <citation type="submission" date="2016-07" db="EMBL/GenBank/DDBJ databases">
        <title>Nontailed viruses are major unrecognized killers of bacteria in the ocean.</title>
        <authorList>
            <person name="Kauffman K."/>
            <person name="Hussain F."/>
            <person name="Yang J."/>
            <person name="Arevalo P."/>
            <person name="Brown J."/>
            <person name="Cutler M."/>
            <person name="Kelly L."/>
            <person name="Polz M.F."/>
        </authorList>
    </citation>
    <scope>NUCLEOTIDE SEQUENCE [LARGE SCALE GENOMIC DNA]</scope>
    <source>
        <strain evidence="2">10N.261.45.A10</strain>
    </source>
</reference>
<dbReference type="EMBL" id="MDAL01000049">
    <property type="protein sequence ID" value="PMN88932.1"/>
    <property type="molecule type" value="Genomic_DNA"/>
</dbReference>
<organism evidence="1 2">
    <name type="scientific">Enterovibrio norvegicus</name>
    <dbReference type="NCBI Taxonomy" id="188144"/>
    <lineage>
        <taxon>Bacteria</taxon>
        <taxon>Pseudomonadati</taxon>
        <taxon>Pseudomonadota</taxon>
        <taxon>Gammaproteobacteria</taxon>
        <taxon>Vibrionales</taxon>
        <taxon>Vibrionaceae</taxon>
        <taxon>Enterovibrio</taxon>
    </lineage>
</organism>
<dbReference type="RefSeq" id="WP_102391943.1">
    <property type="nucleotide sequence ID" value="NZ_MDAG01000035.1"/>
</dbReference>